<reference evidence="3 4" key="1">
    <citation type="submission" date="2018-05" db="EMBL/GenBank/DDBJ databases">
        <title>Rhodobacteraceae gen. nov., sp. nov. isolated from sea water.</title>
        <authorList>
            <person name="Ren Y."/>
        </authorList>
    </citation>
    <scope>NUCLEOTIDE SEQUENCE [LARGE SCALE GENOMIC DNA]</scope>
    <source>
        <strain evidence="3 4">TG-679</strain>
    </source>
</reference>
<dbReference type="PANTHER" id="PTHR33371:SF4">
    <property type="entry name" value="INTERMEMBRANE PHOSPHOLIPID TRANSPORT SYSTEM BINDING PROTEIN MLAD"/>
    <property type="match status" value="1"/>
</dbReference>
<keyword evidence="1" id="KW-0812">Transmembrane</keyword>
<keyword evidence="1" id="KW-1133">Transmembrane helix</keyword>
<dbReference type="InterPro" id="IPR030970">
    <property type="entry name" value="ABC_MlaD"/>
</dbReference>
<dbReference type="NCBIfam" id="TIGR04430">
    <property type="entry name" value="OM_asym_MlaD"/>
    <property type="match status" value="1"/>
</dbReference>
<dbReference type="GO" id="GO:0015914">
    <property type="term" value="P:phospholipid transport"/>
    <property type="evidence" value="ECO:0007669"/>
    <property type="project" value="InterPro"/>
</dbReference>
<dbReference type="Pfam" id="PF02470">
    <property type="entry name" value="MlaD"/>
    <property type="match status" value="1"/>
</dbReference>
<keyword evidence="4" id="KW-1185">Reference proteome</keyword>
<organism evidence="3 4">
    <name type="scientific">Meridianimarinicoccus roseus</name>
    <dbReference type="NCBI Taxonomy" id="2072018"/>
    <lineage>
        <taxon>Bacteria</taxon>
        <taxon>Pseudomonadati</taxon>
        <taxon>Pseudomonadota</taxon>
        <taxon>Alphaproteobacteria</taxon>
        <taxon>Rhodobacterales</taxon>
        <taxon>Paracoccaceae</taxon>
        <taxon>Meridianimarinicoccus</taxon>
    </lineage>
</organism>
<dbReference type="AlphaFoldDB" id="A0A2V2LD18"/>
<dbReference type="RefSeq" id="WP_109810841.1">
    <property type="nucleotide sequence ID" value="NZ_QGKU01000026.1"/>
</dbReference>
<name>A0A2V2LD18_9RHOB</name>
<dbReference type="InterPro" id="IPR052336">
    <property type="entry name" value="MlaD_Phospholipid_Transporter"/>
</dbReference>
<dbReference type="EMBL" id="QGKU01000026">
    <property type="protein sequence ID" value="PWR03440.1"/>
    <property type="molecule type" value="Genomic_DNA"/>
</dbReference>
<evidence type="ECO:0000313" key="3">
    <source>
        <dbReference type="EMBL" id="PWR03440.1"/>
    </source>
</evidence>
<comment type="caution">
    <text evidence="3">The sequence shown here is derived from an EMBL/GenBank/DDBJ whole genome shotgun (WGS) entry which is preliminary data.</text>
</comment>
<keyword evidence="1" id="KW-0472">Membrane</keyword>
<protein>
    <submittedName>
        <fullName evidence="3">Outer membrane lipid asymmetry maintenance protein MlaD</fullName>
    </submittedName>
</protein>
<evidence type="ECO:0000259" key="2">
    <source>
        <dbReference type="Pfam" id="PF02470"/>
    </source>
</evidence>
<dbReference type="InterPro" id="IPR003399">
    <property type="entry name" value="Mce/MlaD"/>
</dbReference>
<sequence length="148" mass="14961">MAENRAELVVGAAVLAVAVGFLIYATSSVGAMQSNAGYTLTASFRSAQGIGVGTDVQLAGVKVGTVTAMNLNSETFRADAVLTIRDGVDLPDDSSIVIASEGLLGGNFVEVQPGGSPFNFEPGDTVSNTQGSVSLIELLSKFVGSGSD</sequence>
<feature type="domain" description="Mce/MlaD" evidence="2">
    <location>
        <begin position="37"/>
        <end position="114"/>
    </location>
</feature>
<dbReference type="Proteomes" id="UP000245680">
    <property type="component" value="Unassembled WGS sequence"/>
</dbReference>
<feature type="transmembrane region" description="Helical" evidence="1">
    <location>
        <begin position="6"/>
        <end position="25"/>
    </location>
</feature>
<dbReference type="OrthoDB" id="7164001at2"/>
<gene>
    <name evidence="3" type="primary">mlaD</name>
    <name evidence="3" type="ORF">DKT77_06160</name>
</gene>
<proteinExistence type="predicted"/>
<evidence type="ECO:0000313" key="4">
    <source>
        <dbReference type="Proteomes" id="UP000245680"/>
    </source>
</evidence>
<dbReference type="PANTHER" id="PTHR33371">
    <property type="entry name" value="INTERMEMBRANE PHOSPHOLIPID TRANSPORT SYSTEM BINDING PROTEIN MLAD-RELATED"/>
    <property type="match status" value="1"/>
</dbReference>
<accession>A0A2V2LD18</accession>
<evidence type="ECO:0000256" key="1">
    <source>
        <dbReference type="SAM" id="Phobius"/>
    </source>
</evidence>